<dbReference type="EMBL" id="VSRL01000172">
    <property type="protein sequence ID" value="NKE61397.1"/>
    <property type="molecule type" value="Genomic_DNA"/>
</dbReference>
<keyword evidence="3" id="KW-1185">Reference proteome</keyword>
<sequence>MVELKDIDPAHPFLAQLDEADSGPVVVINTMVHPDGAHEGVVEAWRLDSEVMKASPGYVSAQLYCGVGSNVVTNVAVWESAAQLKAAFQSKAFQDILALYPDGTVAYPHLERKIAVPNVCVA</sequence>
<protein>
    <submittedName>
        <fullName evidence="2">Antibiotic biosynthesis monooxygenase</fullName>
    </submittedName>
</protein>
<dbReference type="Gene3D" id="3.30.70.100">
    <property type="match status" value="1"/>
</dbReference>
<dbReference type="Pfam" id="PF03992">
    <property type="entry name" value="ABM"/>
    <property type="match status" value="1"/>
</dbReference>
<gene>
    <name evidence="2" type="ORF">FXN61_33375</name>
</gene>
<dbReference type="GO" id="GO:0004497">
    <property type="term" value="F:monooxygenase activity"/>
    <property type="evidence" value="ECO:0007669"/>
    <property type="project" value="UniProtKB-KW"/>
</dbReference>
<proteinExistence type="predicted"/>
<dbReference type="RefSeq" id="WP_167978044.1">
    <property type="nucleotide sequence ID" value="NZ_VSRL01000172.1"/>
</dbReference>
<dbReference type="SUPFAM" id="SSF54909">
    <property type="entry name" value="Dimeric alpha+beta barrel"/>
    <property type="match status" value="1"/>
</dbReference>
<reference evidence="2 3" key="1">
    <citation type="submission" date="2019-08" db="EMBL/GenBank/DDBJ databases">
        <title>Lentzea from Indian Himalayas.</title>
        <authorList>
            <person name="Mandal S."/>
            <person name="Mallick Gupta A."/>
            <person name="Maiti P.K."/>
            <person name="Sarkar J."/>
            <person name="Mandal S."/>
        </authorList>
    </citation>
    <scope>NUCLEOTIDE SEQUENCE [LARGE SCALE GENOMIC DNA]</scope>
    <source>
        <strain evidence="2 3">PSKA42</strain>
    </source>
</reference>
<feature type="domain" description="ABM" evidence="1">
    <location>
        <begin position="24"/>
        <end position="96"/>
    </location>
</feature>
<accession>A0ABX1FR14</accession>
<comment type="caution">
    <text evidence="2">The sequence shown here is derived from an EMBL/GenBank/DDBJ whole genome shotgun (WGS) entry which is preliminary data.</text>
</comment>
<dbReference type="InterPro" id="IPR011008">
    <property type="entry name" value="Dimeric_a/b-barrel"/>
</dbReference>
<keyword evidence="2" id="KW-0560">Oxidoreductase</keyword>
<dbReference type="InterPro" id="IPR007138">
    <property type="entry name" value="ABM_dom"/>
</dbReference>
<evidence type="ECO:0000259" key="1">
    <source>
        <dbReference type="Pfam" id="PF03992"/>
    </source>
</evidence>
<name>A0ABX1FR14_9PSEU</name>
<evidence type="ECO:0000313" key="3">
    <source>
        <dbReference type="Proteomes" id="UP001515943"/>
    </source>
</evidence>
<organism evidence="2 3">
    <name type="scientific">Lentzea indica</name>
    <dbReference type="NCBI Taxonomy" id="2604800"/>
    <lineage>
        <taxon>Bacteria</taxon>
        <taxon>Bacillati</taxon>
        <taxon>Actinomycetota</taxon>
        <taxon>Actinomycetes</taxon>
        <taxon>Pseudonocardiales</taxon>
        <taxon>Pseudonocardiaceae</taxon>
        <taxon>Lentzea</taxon>
    </lineage>
</organism>
<evidence type="ECO:0000313" key="2">
    <source>
        <dbReference type="EMBL" id="NKE61397.1"/>
    </source>
</evidence>
<keyword evidence="2" id="KW-0503">Monooxygenase</keyword>
<dbReference type="Proteomes" id="UP001515943">
    <property type="component" value="Unassembled WGS sequence"/>
</dbReference>